<evidence type="ECO:0008006" key="3">
    <source>
        <dbReference type="Google" id="ProtNLM"/>
    </source>
</evidence>
<evidence type="ECO:0000313" key="1">
    <source>
        <dbReference type="EMBL" id="HIP74990.1"/>
    </source>
</evidence>
<dbReference type="AlphaFoldDB" id="A0A832Z4Y9"/>
<proteinExistence type="predicted"/>
<comment type="caution">
    <text evidence="1">The sequence shown here is derived from an EMBL/GenBank/DDBJ whole genome shotgun (WGS) entry which is preliminary data.</text>
</comment>
<evidence type="ECO:0000313" key="2">
    <source>
        <dbReference type="Proteomes" id="UP000649326"/>
    </source>
</evidence>
<dbReference type="EMBL" id="DQUG01000095">
    <property type="protein sequence ID" value="HIP74990.1"/>
    <property type="molecule type" value="Genomic_DNA"/>
</dbReference>
<name>A0A832Z4Y9_9EURY</name>
<dbReference type="Proteomes" id="UP000649326">
    <property type="component" value="Unassembled WGS sequence"/>
</dbReference>
<gene>
    <name evidence="1" type="ORF">EYH13_02325</name>
</gene>
<organism evidence="1 2">
    <name type="scientific">Thermococcus paralvinellae</name>
    <dbReference type="NCBI Taxonomy" id="582419"/>
    <lineage>
        <taxon>Archaea</taxon>
        <taxon>Methanobacteriati</taxon>
        <taxon>Methanobacteriota</taxon>
        <taxon>Thermococci</taxon>
        <taxon>Thermococcales</taxon>
        <taxon>Thermococcaceae</taxon>
        <taxon>Thermococcus</taxon>
    </lineage>
</organism>
<sequence length="83" mass="9894">MKIVQTELDMKTYRILRAIAIHKGVPLKEVLREILKEYAKNQEKELLQEIHEDPFWKGIGLLKIKDRDESEKDTWSVVEWSSE</sequence>
<reference evidence="1" key="1">
    <citation type="journal article" date="2020" name="ISME J.">
        <title>Gammaproteobacteria mediating utilization of methyl-, sulfur- and petroleum organic compounds in deep ocean hydrothermal plumes.</title>
        <authorList>
            <person name="Zhou Z."/>
            <person name="Liu Y."/>
            <person name="Pan J."/>
            <person name="Cron B.R."/>
            <person name="Toner B.M."/>
            <person name="Anantharaman K."/>
            <person name="Breier J.A."/>
            <person name="Dick G.J."/>
            <person name="Li M."/>
        </authorList>
    </citation>
    <scope>NUCLEOTIDE SEQUENCE</scope>
    <source>
        <strain evidence="1">SZUA-1451</strain>
    </source>
</reference>
<accession>A0A832Z4Y9</accession>
<protein>
    <recommendedName>
        <fullName evidence="3">Ribbon-helix-helix protein CopG domain-containing protein</fullName>
    </recommendedName>
</protein>